<accession>A0A314YRZ8</accession>
<dbReference type="PANTHER" id="PTHR31614:SF40">
    <property type="entry name" value="PROTEIN DOWNSTREAM OF FLC"/>
    <property type="match status" value="1"/>
</dbReference>
<evidence type="ECO:0000313" key="3">
    <source>
        <dbReference type="EMBL" id="PQQ09260.1"/>
    </source>
</evidence>
<dbReference type="PROSITE" id="PS00925">
    <property type="entry name" value="OLEEI"/>
    <property type="match status" value="1"/>
</dbReference>
<keyword evidence="2" id="KW-1015">Disulfide bond</keyword>
<organism evidence="3 4">
    <name type="scientific">Prunus yedoensis var. nudiflora</name>
    <dbReference type="NCBI Taxonomy" id="2094558"/>
    <lineage>
        <taxon>Eukaryota</taxon>
        <taxon>Viridiplantae</taxon>
        <taxon>Streptophyta</taxon>
        <taxon>Embryophyta</taxon>
        <taxon>Tracheophyta</taxon>
        <taxon>Spermatophyta</taxon>
        <taxon>Magnoliopsida</taxon>
        <taxon>eudicotyledons</taxon>
        <taxon>Gunneridae</taxon>
        <taxon>Pentapetalae</taxon>
        <taxon>rosids</taxon>
        <taxon>fabids</taxon>
        <taxon>Rosales</taxon>
        <taxon>Rosaceae</taxon>
        <taxon>Amygdaloideae</taxon>
        <taxon>Amygdaleae</taxon>
        <taxon>Prunus</taxon>
    </lineage>
</organism>
<dbReference type="PANTHER" id="PTHR31614">
    <property type="entry name" value="PROTEIN DOWNSTREAM OF FLC-RELATED"/>
    <property type="match status" value="1"/>
</dbReference>
<comment type="similarity">
    <text evidence="1">Belongs to the Ole e I family.</text>
</comment>
<comment type="caution">
    <text evidence="3">The sequence shown here is derived from an EMBL/GenBank/DDBJ whole genome shotgun (WGS) entry which is preliminary data.</text>
</comment>
<evidence type="ECO:0000256" key="1">
    <source>
        <dbReference type="ARBA" id="ARBA00010049"/>
    </source>
</evidence>
<dbReference type="Proteomes" id="UP000250321">
    <property type="component" value="Unassembled WGS sequence"/>
</dbReference>
<reference evidence="3 4" key="1">
    <citation type="submission" date="2018-02" db="EMBL/GenBank/DDBJ databases">
        <title>Draft genome of wild Prunus yedoensis var. nudiflora.</title>
        <authorList>
            <person name="Baek S."/>
            <person name="Kim J.-H."/>
            <person name="Choi K."/>
            <person name="Kim G.-B."/>
            <person name="Cho A."/>
            <person name="Jang H."/>
            <person name="Shin C.-H."/>
            <person name="Yu H.-J."/>
            <person name="Mun J.-H."/>
        </authorList>
    </citation>
    <scope>NUCLEOTIDE SEQUENCE [LARGE SCALE GENOMIC DNA]</scope>
    <source>
        <strain evidence="4">cv. Jeju island</strain>
        <tissue evidence="3">Leaf</tissue>
    </source>
</reference>
<dbReference type="GO" id="GO:0005615">
    <property type="term" value="C:extracellular space"/>
    <property type="evidence" value="ECO:0007669"/>
    <property type="project" value="InterPro"/>
</dbReference>
<evidence type="ECO:0000256" key="2">
    <source>
        <dbReference type="ARBA" id="ARBA00023157"/>
    </source>
</evidence>
<gene>
    <name evidence="3" type="ORF">Pyn_39633</name>
</gene>
<dbReference type="AlphaFoldDB" id="A0A314YRZ8"/>
<proteinExistence type="inferred from homology"/>
<dbReference type="InterPro" id="IPR006041">
    <property type="entry name" value="Pollen_Ole_e1_allergen"/>
</dbReference>
<protein>
    <submittedName>
        <fullName evidence="3">Protein DOWNSTREAM OF FLC</fullName>
    </submittedName>
</protein>
<dbReference type="OrthoDB" id="1896520at2759"/>
<name>A0A314YRZ8_PRUYE</name>
<dbReference type="InterPro" id="IPR006040">
    <property type="entry name" value="Allergen_Ole_e_I_CS"/>
</dbReference>
<dbReference type="Pfam" id="PF01190">
    <property type="entry name" value="Pollen_Ole_e_1"/>
    <property type="match status" value="1"/>
</dbReference>
<dbReference type="EMBL" id="PJQY01000631">
    <property type="protein sequence ID" value="PQQ09260.1"/>
    <property type="molecule type" value="Genomic_DNA"/>
</dbReference>
<evidence type="ECO:0000313" key="4">
    <source>
        <dbReference type="Proteomes" id="UP000250321"/>
    </source>
</evidence>
<sequence>MAANVKRPGQTFSILSHAIDIRQLMPSGGKGTRNGPQDALYFNGGASMAISRVLLLFALCVLPGLVSARTLGNPFHIQGRVYCDTCRCGFETTATTYIPGATVRIECKYRNTLQLAYSVEGETDATGTYNILVEDDHEDQICESVLVSSPVNDCKSADPGRSRANVVVTRYNGVVKDKHYANNMGFFKDQPLAGCEELLKQYLNYDQPE</sequence>
<keyword evidence="4" id="KW-1185">Reference proteome</keyword>